<dbReference type="InterPro" id="IPR037066">
    <property type="entry name" value="Plug_dom_sf"/>
</dbReference>
<dbReference type="InterPro" id="IPR012910">
    <property type="entry name" value="Plug_dom"/>
</dbReference>
<dbReference type="OrthoDB" id="9796221at2"/>
<evidence type="ECO:0000256" key="11">
    <source>
        <dbReference type="RuleBase" id="RU003357"/>
    </source>
</evidence>
<evidence type="ECO:0000256" key="10">
    <source>
        <dbReference type="PROSITE-ProRule" id="PRU01360"/>
    </source>
</evidence>
<keyword evidence="15" id="KW-0675">Receptor</keyword>
<evidence type="ECO:0000259" key="14">
    <source>
        <dbReference type="Pfam" id="PF07715"/>
    </source>
</evidence>
<dbReference type="GO" id="GO:0015889">
    <property type="term" value="P:cobalamin transport"/>
    <property type="evidence" value="ECO:0007669"/>
    <property type="project" value="TreeGrafter"/>
</dbReference>
<feature type="signal peptide" evidence="12">
    <location>
        <begin position="1"/>
        <end position="22"/>
    </location>
</feature>
<evidence type="ECO:0000256" key="7">
    <source>
        <dbReference type="ARBA" id="ARBA00023077"/>
    </source>
</evidence>
<evidence type="ECO:0000256" key="12">
    <source>
        <dbReference type="SAM" id="SignalP"/>
    </source>
</evidence>
<dbReference type="EMBL" id="FUIE01000079">
    <property type="protein sequence ID" value="SJM68893.1"/>
    <property type="molecule type" value="Genomic_DNA"/>
</dbReference>
<evidence type="ECO:0000256" key="5">
    <source>
        <dbReference type="ARBA" id="ARBA00022729"/>
    </source>
</evidence>
<protein>
    <submittedName>
        <fullName evidence="15">Outer membrane vitamin B12 receptor BtuB</fullName>
    </submittedName>
</protein>
<gene>
    <name evidence="15" type="ORF">FM111_13690</name>
</gene>
<feature type="chain" id="PRO_5013045787" evidence="12">
    <location>
        <begin position="23"/>
        <end position="652"/>
    </location>
</feature>
<evidence type="ECO:0000256" key="4">
    <source>
        <dbReference type="ARBA" id="ARBA00022692"/>
    </source>
</evidence>
<dbReference type="Gene3D" id="2.40.170.20">
    <property type="entry name" value="TonB-dependent receptor, beta-barrel domain"/>
    <property type="match status" value="1"/>
</dbReference>
<accession>A0A1R4GLD5</accession>
<evidence type="ECO:0000256" key="8">
    <source>
        <dbReference type="ARBA" id="ARBA00023136"/>
    </source>
</evidence>
<dbReference type="Proteomes" id="UP000195766">
    <property type="component" value="Unassembled WGS sequence"/>
</dbReference>
<keyword evidence="3 10" id="KW-1134">Transmembrane beta strand</keyword>
<feature type="domain" description="TonB-dependent receptor-like beta-barrel" evidence="13">
    <location>
        <begin position="252"/>
        <end position="625"/>
    </location>
</feature>
<dbReference type="PANTHER" id="PTHR30069">
    <property type="entry name" value="TONB-DEPENDENT OUTER MEMBRANE RECEPTOR"/>
    <property type="match status" value="1"/>
</dbReference>
<sequence>MNRTAFATLAAASLLAAAPAFAAEVLDQQAAAPDVAGRAGATAVEDVVVTANRSAQPIERVGASVTVLTQAAIEARQTPAVVELLAQTPGVSFTRNGGVGTSTGVNIRGAESQHTVVLIDGVKLNDPSSTQGGFNFGNLLVGDTARIEVLRGAQSTLWGSQAIGGVVNIVTAEPTEALQGSLDAEAGARGTTYFRGGIGGANERLSWRLAASRYDTDGFSAFAKGTEDDGYTNTGLSGRLNVKVTDAVSLDLRSVWSSGRNDFDAFNGDSREYGKTQELVAYAGLNFDLLDGRFRNRIGYAHTDTDRRNFNPDNKVQTLTFDAEGQNRRWEYQGAFAVTEALNATFGLEHEKSEMKTRSPGDWNPNPAFGRGEAELNSAYGQVQWTVLDGLTLTGGLRYDDHAQYGDNLLGQVAAAWALNEGDTVVRASWGQGFRAPGLYELYSEYGNLNLQPEEFDSWEIGVEQRLFDRAVVSATYFNRQANNEIRYNGCSTPSTDPLCTVNGVGRWGYYRNVQKTEAQGVELVGRVDVTERLNVSANYTWTDAKSASGATDGKRLTRRPEHMANFAADYAFAFGLKTGVAVRYVGETFNNDANTVKVDSYTLVDLRASYPINDTLEVYGRIENAFDEDYQTVLNYGAPGRGVFGGVRVRF</sequence>
<proteinExistence type="inferred from homology"/>
<evidence type="ECO:0000256" key="6">
    <source>
        <dbReference type="ARBA" id="ARBA00023065"/>
    </source>
</evidence>
<keyword evidence="2 10" id="KW-0813">Transport</keyword>
<dbReference type="Gene3D" id="2.170.130.10">
    <property type="entry name" value="TonB-dependent receptor, plug domain"/>
    <property type="match status" value="1"/>
</dbReference>
<organism evidence="15 16">
    <name type="scientific">Brevundimonas diminuta 3F5N</name>
    <dbReference type="NCBI Taxonomy" id="1255603"/>
    <lineage>
        <taxon>Bacteria</taxon>
        <taxon>Pseudomonadati</taxon>
        <taxon>Pseudomonadota</taxon>
        <taxon>Alphaproteobacteria</taxon>
        <taxon>Caulobacterales</taxon>
        <taxon>Caulobacteraceae</taxon>
        <taxon>Brevundimonas</taxon>
    </lineage>
</organism>
<evidence type="ECO:0000256" key="2">
    <source>
        <dbReference type="ARBA" id="ARBA00022448"/>
    </source>
</evidence>
<dbReference type="SUPFAM" id="SSF56935">
    <property type="entry name" value="Porins"/>
    <property type="match status" value="1"/>
</dbReference>
<dbReference type="AlphaFoldDB" id="A0A1R4GLD5"/>
<dbReference type="InterPro" id="IPR039426">
    <property type="entry name" value="TonB-dep_rcpt-like"/>
</dbReference>
<comment type="similarity">
    <text evidence="10 11">Belongs to the TonB-dependent receptor family.</text>
</comment>
<dbReference type="GO" id="GO:0006811">
    <property type="term" value="P:monoatomic ion transport"/>
    <property type="evidence" value="ECO:0007669"/>
    <property type="project" value="UniProtKB-KW"/>
</dbReference>
<keyword evidence="8 10" id="KW-0472">Membrane</keyword>
<keyword evidence="5 12" id="KW-0732">Signal</keyword>
<comment type="subcellular location">
    <subcellularLocation>
        <location evidence="1 10">Cell outer membrane</location>
        <topology evidence="1 10">Multi-pass membrane protein</topology>
    </subcellularLocation>
</comment>
<dbReference type="InterPro" id="IPR036942">
    <property type="entry name" value="Beta-barrel_TonB_sf"/>
</dbReference>
<keyword evidence="9 10" id="KW-0998">Cell outer membrane</keyword>
<name>A0A1R4GLD5_BREDI</name>
<evidence type="ECO:0000256" key="3">
    <source>
        <dbReference type="ARBA" id="ARBA00022452"/>
    </source>
</evidence>
<keyword evidence="4 10" id="KW-0812">Transmembrane</keyword>
<evidence type="ECO:0000256" key="9">
    <source>
        <dbReference type="ARBA" id="ARBA00023237"/>
    </source>
</evidence>
<reference evidence="15 16" key="1">
    <citation type="submission" date="2017-02" db="EMBL/GenBank/DDBJ databases">
        <authorList>
            <person name="Peterson S.W."/>
        </authorList>
    </citation>
    <scope>NUCLEOTIDE SEQUENCE [LARGE SCALE GENOMIC DNA]</scope>
    <source>
        <strain evidence="15 16">3F5N</strain>
    </source>
</reference>
<feature type="domain" description="TonB-dependent receptor plug" evidence="14">
    <location>
        <begin position="59"/>
        <end position="166"/>
    </location>
</feature>
<dbReference type="CDD" id="cd01347">
    <property type="entry name" value="ligand_gated_channel"/>
    <property type="match status" value="1"/>
</dbReference>
<keyword evidence="7 11" id="KW-0798">TonB box</keyword>
<dbReference type="RefSeq" id="WP_087141520.1">
    <property type="nucleotide sequence ID" value="NZ_FUIE01000079.1"/>
</dbReference>
<dbReference type="GO" id="GO:0009279">
    <property type="term" value="C:cell outer membrane"/>
    <property type="evidence" value="ECO:0007669"/>
    <property type="project" value="UniProtKB-SubCell"/>
</dbReference>
<dbReference type="PANTHER" id="PTHR30069:SF53">
    <property type="entry name" value="COLICIN I RECEPTOR-RELATED"/>
    <property type="match status" value="1"/>
</dbReference>
<keyword evidence="6" id="KW-0406">Ion transport</keyword>
<dbReference type="PROSITE" id="PS52016">
    <property type="entry name" value="TONB_DEPENDENT_REC_3"/>
    <property type="match status" value="1"/>
</dbReference>
<evidence type="ECO:0000313" key="15">
    <source>
        <dbReference type="EMBL" id="SJM68893.1"/>
    </source>
</evidence>
<dbReference type="Pfam" id="PF07715">
    <property type="entry name" value="Plug"/>
    <property type="match status" value="1"/>
</dbReference>
<evidence type="ECO:0000256" key="1">
    <source>
        <dbReference type="ARBA" id="ARBA00004571"/>
    </source>
</evidence>
<evidence type="ECO:0000313" key="16">
    <source>
        <dbReference type="Proteomes" id="UP000195766"/>
    </source>
</evidence>
<dbReference type="InterPro" id="IPR000531">
    <property type="entry name" value="Beta-barrel_TonB"/>
</dbReference>
<dbReference type="Pfam" id="PF00593">
    <property type="entry name" value="TonB_dep_Rec_b-barrel"/>
    <property type="match status" value="1"/>
</dbReference>
<evidence type="ECO:0000259" key="13">
    <source>
        <dbReference type="Pfam" id="PF00593"/>
    </source>
</evidence>